<keyword evidence="1" id="KW-0472">Membrane</keyword>
<feature type="transmembrane region" description="Helical" evidence="1">
    <location>
        <begin position="49"/>
        <end position="69"/>
    </location>
</feature>
<accession>A0A381J6T3</accession>
<dbReference type="EMBL" id="UFWZ01000001">
    <property type="protein sequence ID" value="SUY45622.1"/>
    <property type="molecule type" value="Genomic_DNA"/>
</dbReference>
<keyword evidence="1" id="KW-1133">Transmembrane helix</keyword>
<proteinExistence type="predicted"/>
<feature type="transmembrane region" description="Helical" evidence="1">
    <location>
        <begin position="6"/>
        <end position="28"/>
    </location>
</feature>
<evidence type="ECO:0008006" key="4">
    <source>
        <dbReference type="Google" id="ProtNLM"/>
    </source>
</evidence>
<dbReference type="OrthoDB" id="1933933at2"/>
<evidence type="ECO:0000313" key="3">
    <source>
        <dbReference type="Proteomes" id="UP000254664"/>
    </source>
</evidence>
<evidence type="ECO:0000256" key="1">
    <source>
        <dbReference type="SAM" id="Phobius"/>
    </source>
</evidence>
<keyword evidence="1" id="KW-0812">Transmembrane</keyword>
<name>A0A381J6T3_9CLOT</name>
<organism evidence="2 3">
    <name type="scientific">Clostridium putrefaciens</name>
    <dbReference type="NCBI Taxonomy" id="99675"/>
    <lineage>
        <taxon>Bacteria</taxon>
        <taxon>Bacillati</taxon>
        <taxon>Bacillota</taxon>
        <taxon>Clostridia</taxon>
        <taxon>Eubacteriales</taxon>
        <taxon>Clostridiaceae</taxon>
        <taxon>Clostridium</taxon>
    </lineage>
</organism>
<protein>
    <recommendedName>
        <fullName evidence="4">DUF3784 domain-containing protein</fullName>
    </recommendedName>
</protein>
<dbReference type="AlphaFoldDB" id="A0A381J6T3"/>
<feature type="transmembrane region" description="Helical" evidence="1">
    <location>
        <begin position="75"/>
        <end position="93"/>
    </location>
</feature>
<dbReference type="RefSeq" id="WP_115640209.1">
    <property type="nucleotide sequence ID" value="NZ_UFWZ01000001.1"/>
</dbReference>
<sequence>MKATTIVMFVTSIFFIIFGMLILINKGFRGKMTKSTRNIRDKEGYMRFNAKYNIIIGSLGVIVAIIDNFIVNNKITLIMFIGVMLGASLIQSTKVKRYL</sequence>
<keyword evidence="3" id="KW-1185">Reference proteome</keyword>
<evidence type="ECO:0000313" key="2">
    <source>
        <dbReference type="EMBL" id="SUY45622.1"/>
    </source>
</evidence>
<dbReference type="Proteomes" id="UP000254664">
    <property type="component" value="Unassembled WGS sequence"/>
</dbReference>
<gene>
    <name evidence="2" type="ORF">NCTC9836_00369</name>
</gene>
<reference evidence="2 3" key="1">
    <citation type="submission" date="2018-06" db="EMBL/GenBank/DDBJ databases">
        <authorList>
            <consortium name="Pathogen Informatics"/>
            <person name="Doyle S."/>
        </authorList>
    </citation>
    <scope>NUCLEOTIDE SEQUENCE [LARGE SCALE GENOMIC DNA]</scope>
    <source>
        <strain evidence="2 3">NCTC9836</strain>
    </source>
</reference>